<keyword evidence="7" id="KW-1185">Reference proteome</keyword>
<comment type="cofactor">
    <cofactor evidence="1">
        <name>heme</name>
        <dbReference type="ChEBI" id="CHEBI:30413"/>
    </cofactor>
</comment>
<dbReference type="GeneID" id="98125814"/>
<proteinExistence type="inferred from homology"/>
<gene>
    <name evidence="6" type="ORF">VTJ83DRAFT_4657</name>
</gene>
<dbReference type="EMBL" id="JAZGUE010000004">
    <property type="protein sequence ID" value="KAL2267380.1"/>
    <property type="molecule type" value="Genomic_DNA"/>
</dbReference>
<dbReference type="InterPro" id="IPR036396">
    <property type="entry name" value="Cyt_P450_sf"/>
</dbReference>
<evidence type="ECO:0000313" key="7">
    <source>
        <dbReference type="Proteomes" id="UP001600064"/>
    </source>
</evidence>
<accession>A0ABR4DAL4</accession>
<protein>
    <recommendedName>
        <fullName evidence="8">Cytochrome P450</fullName>
    </recommendedName>
</protein>
<comment type="similarity">
    <text evidence="2">Belongs to the cytochrome P450 family.</text>
</comment>
<dbReference type="PANTHER" id="PTHR24305">
    <property type="entry name" value="CYTOCHROME P450"/>
    <property type="match status" value="1"/>
</dbReference>
<keyword evidence="5" id="KW-0408">Iron</keyword>
<dbReference type="RefSeq" id="XP_070866107.1">
    <property type="nucleotide sequence ID" value="XM_071011170.1"/>
</dbReference>
<evidence type="ECO:0000256" key="3">
    <source>
        <dbReference type="ARBA" id="ARBA00022617"/>
    </source>
</evidence>
<keyword evidence="3" id="KW-0349">Heme</keyword>
<keyword evidence="4" id="KW-0479">Metal-binding</keyword>
<evidence type="ECO:0000313" key="6">
    <source>
        <dbReference type="EMBL" id="KAL2267380.1"/>
    </source>
</evidence>
<comment type="caution">
    <text evidence="6">The sequence shown here is derived from an EMBL/GenBank/DDBJ whole genome shotgun (WGS) entry which is preliminary data.</text>
</comment>
<dbReference type="InterPro" id="IPR001128">
    <property type="entry name" value="Cyt_P450"/>
</dbReference>
<dbReference type="Proteomes" id="UP001600064">
    <property type="component" value="Unassembled WGS sequence"/>
</dbReference>
<dbReference type="InterPro" id="IPR002401">
    <property type="entry name" value="Cyt_P450_E_grp-I"/>
</dbReference>
<organism evidence="6 7">
    <name type="scientific">Remersonia thermophila</name>
    <dbReference type="NCBI Taxonomy" id="72144"/>
    <lineage>
        <taxon>Eukaryota</taxon>
        <taxon>Fungi</taxon>
        <taxon>Dikarya</taxon>
        <taxon>Ascomycota</taxon>
        <taxon>Pezizomycotina</taxon>
        <taxon>Sordariomycetes</taxon>
        <taxon>Sordariomycetidae</taxon>
        <taxon>Sordariales</taxon>
        <taxon>Sordariales incertae sedis</taxon>
        <taxon>Remersonia</taxon>
    </lineage>
</organism>
<reference evidence="6 7" key="1">
    <citation type="journal article" date="2024" name="Commun. Biol.">
        <title>Comparative genomic analysis of thermophilic fungi reveals convergent evolutionary adaptations and gene losses.</title>
        <authorList>
            <person name="Steindorff A.S."/>
            <person name="Aguilar-Pontes M.V."/>
            <person name="Robinson A.J."/>
            <person name="Andreopoulos B."/>
            <person name="LaButti K."/>
            <person name="Kuo A."/>
            <person name="Mondo S."/>
            <person name="Riley R."/>
            <person name="Otillar R."/>
            <person name="Haridas S."/>
            <person name="Lipzen A."/>
            <person name="Grimwood J."/>
            <person name="Schmutz J."/>
            <person name="Clum A."/>
            <person name="Reid I.D."/>
            <person name="Moisan M.C."/>
            <person name="Butler G."/>
            <person name="Nguyen T.T.M."/>
            <person name="Dewar K."/>
            <person name="Conant G."/>
            <person name="Drula E."/>
            <person name="Henrissat B."/>
            <person name="Hansel C."/>
            <person name="Singer S."/>
            <person name="Hutchinson M.I."/>
            <person name="de Vries R.P."/>
            <person name="Natvig D.O."/>
            <person name="Powell A.J."/>
            <person name="Tsang A."/>
            <person name="Grigoriev I.V."/>
        </authorList>
    </citation>
    <scope>NUCLEOTIDE SEQUENCE [LARGE SCALE GENOMIC DNA]</scope>
    <source>
        <strain evidence="6 7">ATCC 22073</strain>
    </source>
</reference>
<dbReference type="Gene3D" id="1.10.630.10">
    <property type="entry name" value="Cytochrome P450"/>
    <property type="match status" value="1"/>
</dbReference>
<dbReference type="Pfam" id="PF00067">
    <property type="entry name" value="p450"/>
    <property type="match status" value="2"/>
</dbReference>
<evidence type="ECO:0000256" key="2">
    <source>
        <dbReference type="ARBA" id="ARBA00010617"/>
    </source>
</evidence>
<dbReference type="InterPro" id="IPR050121">
    <property type="entry name" value="Cytochrome_P450_monoxygenase"/>
</dbReference>
<name>A0ABR4DAL4_9PEZI</name>
<sequence length="601" mass="66778">MSSFIPLSPLDLGLTRYTLSPTTTTVLVGILSFVLWRLYLALLPKPLPGIPYNHASARSILGDIPGYLKASRKTREPITWILQQASATNSPISQLFLEPFGGKPFVAITDFREAQDILMRRGKEFDRSDILSGTLGVPLPHHHIVRKTDAGWRAQRRLLQDLMLPTFLHNVAAPNIYASVNNLVKLWQAKAKIASGRPFDADRDIYYAALDSVLEFGFGPSFAPRATKPQLDATLNLSQEQAQALRGTSGDADTPVDFASAPVDETVHAILSAGEVIEPLTASPFPRLTLLFKKLFDKDFVKIWAAKDRFLKEQVEIAVERLQKHGEGNDESWVKSAVDHVMHRERVFAAKEGRQPVYWTPVIRDEIFGFIVAGHETSSTTMLWGLKLLADNPRVQSTLRQALQAGYAAALAEGRDPSVHEIIHAPVPYLDAAVEEILRCSPTALGVMRDAMVDTTILGCPIPKGTHVFVFSTGPSFNQPARPVDETLRTPSAQAAARERGVREWDPQDMHEFKPERWLAKAESGQVAFDSTSGPSMPFSLGTRACYGRRLGVLEVRMMVALLVWNFEFLKCPEELSDYAAIDGMTHKPQRAFVRLKPVRE</sequence>
<evidence type="ECO:0000256" key="5">
    <source>
        <dbReference type="ARBA" id="ARBA00023004"/>
    </source>
</evidence>
<dbReference type="SUPFAM" id="SSF48264">
    <property type="entry name" value="Cytochrome P450"/>
    <property type="match status" value="1"/>
</dbReference>
<evidence type="ECO:0000256" key="1">
    <source>
        <dbReference type="ARBA" id="ARBA00001971"/>
    </source>
</evidence>
<evidence type="ECO:0000256" key="4">
    <source>
        <dbReference type="ARBA" id="ARBA00022723"/>
    </source>
</evidence>
<evidence type="ECO:0008006" key="8">
    <source>
        <dbReference type="Google" id="ProtNLM"/>
    </source>
</evidence>
<dbReference type="PRINTS" id="PR00385">
    <property type="entry name" value="P450"/>
</dbReference>
<dbReference type="PANTHER" id="PTHR24305:SF232">
    <property type="entry name" value="P450, PUTATIVE (EUROFUNG)-RELATED"/>
    <property type="match status" value="1"/>
</dbReference>
<dbReference type="PRINTS" id="PR00463">
    <property type="entry name" value="EP450I"/>
</dbReference>